<keyword evidence="1" id="KW-0489">Methyltransferase</keyword>
<evidence type="ECO:0000256" key="1">
    <source>
        <dbReference type="ARBA" id="ARBA00022603"/>
    </source>
</evidence>
<dbReference type="GO" id="GO:0003676">
    <property type="term" value="F:nucleic acid binding"/>
    <property type="evidence" value="ECO:0007669"/>
    <property type="project" value="InterPro"/>
</dbReference>
<dbReference type="PROSITE" id="PS00092">
    <property type="entry name" value="N6_MTASE"/>
    <property type="match status" value="1"/>
</dbReference>
<dbReference type="PANTHER" id="PTHR33841:SF5">
    <property type="entry name" value="DNA METHYLASE (MODIFICATION METHYLASE) (METHYLTRANSFERASE)-RELATED"/>
    <property type="match status" value="1"/>
</dbReference>
<dbReference type="GO" id="GO:0032259">
    <property type="term" value="P:methylation"/>
    <property type="evidence" value="ECO:0007669"/>
    <property type="project" value="UniProtKB-KW"/>
</dbReference>
<dbReference type="PANTHER" id="PTHR33841">
    <property type="entry name" value="DNA METHYLTRANSFERASE YEEA-RELATED"/>
    <property type="match status" value="1"/>
</dbReference>
<dbReference type="Proteomes" id="UP000321408">
    <property type="component" value="Chromosome"/>
</dbReference>
<dbReference type="AlphaFoldDB" id="A0A5B9D8U6"/>
<evidence type="ECO:0000313" key="5">
    <source>
        <dbReference type="Proteomes" id="UP000321408"/>
    </source>
</evidence>
<reference evidence="4 5" key="2">
    <citation type="journal article" date="2024" name="Int. J. Syst. Evol. Microbiol.">
        <title>Promethearchaeum syntrophicum gen. nov., sp. nov., an anaerobic, obligately syntrophic archaeon, the first isolate of the lineage 'Asgard' archaea, and proposal of the new archaeal phylum Promethearchaeota phyl. nov. and kingdom Promethearchaeati regn. nov.</title>
        <authorList>
            <person name="Imachi H."/>
            <person name="Nobu M.K."/>
            <person name="Kato S."/>
            <person name="Takaki Y."/>
            <person name="Miyazaki M."/>
            <person name="Miyata M."/>
            <person name="Ogawara M."/>
            <person name="Saito Y."/>
            <person name="Sakai S."/>
            <person name="Tahara Y.O."/>
            <person name="Takano Y."/>
            <person name="Tasumi E."/>
            <person name="Uematsu K."/>
            <person name="Yoshimura T."/>
            <person name="Itoh T."/>
            <person name="Ohkuma M."/>
            <person name="Takai K."/>
        </authorList>
    </citation>
    <scope>NUCLEOTIDE SEQUENCE [LARGE SCALE GENOMIC DNA]</scope>
    <source>
        <strain evidence="4 5">MK-D1</strain>
    </source>
</reference>
<gene>
    <name evidence="4" type="ORF">DSAG12_01338</name>
</gene>
<protein>
    <recommendedName>
        <fullName evidence="6">N-6 DNA Methylase</fullName>
    </recommendedName>
</protein>
<name>A0A5B9D8U6_9ARCH</name>
<dbReference type="KEGG" id="psyt:DSAG12_01338"/>
<evidence type="ECO:0000256" key="3">
    <source>
        <dbReference type="ARBA" id="ARBA00022691"/>
    </source>
</evidence>
<evidence type="ECO:0008006" key="6">
    <source>
        <dbReference type="Google" id="ProtNLM"/>
    </source>
</evidence>
<dbReference type="InterPro" id="IPR002052">
    <property type="entry name" value="DNA_methylase_N6_adenine_CS"/>
</dbReference>
<evidence type="ECO:0000313" key="4">
    <source>
        <dbReference type="EMBL" id="QEE15512.2"/>
    </source>
</evidence>
<keyword evidence="5" id="KW-1185">Reference proteome</keyword>
<evidence type="ECO:0000256" key="2">
    <source>
        <dbReference type="ARBA" id="ARBA00022679"/>
    </source>
</evidence>
<keyword evidence="3" id="KW-0949">S-adenosyl-L-methionine</keyword>
<dbReference type="InterPro" id="IPR050953">
    <property type="entry name" value="N4_N6_ade-DNA_methylase"/>
</dbReference>
<reference evidence="4 5" key="1">
    <citation type="journal article" date="2020" name="Nature">
        <title>Isolation of an archaeon at the prokaryote-eukaryote interface.</title>
        <authorList>
            <person name="Imachi H."/>
            <person name="Nobu M.K."/>
            <person name="Nakahara N."/>
            <person name="Morono Y."/>
            <person name="Ogawara M."/>
            <person name="Takaki Y."/>
            <person name="Takano Y."/>
            <person name="Uematsu K."/>
            <person name="Ikuta T."/>
            <person name="Ito M."/>
            <person name="Matsui Y."/>
            <person name="Miyazaki M."/>
            <person name="Murata K."/>
            <person name="Saito Y."/>
            <person name="Sakai S."/>
            <person name="Song C."/>
            <person name="Tasumi E."/>
            <person name="Yamanaka Y."/>
            <person name="Yamaguchi T."/>
            <person name="Kamagata Y."/>
            <person name="Tamaki H."/>
            <person name="Takai K."/>
        </authorList>
    </citation>
    <scope>NUCLEOTIDE SEQUENCE [LARGE SCALE GENOMIC DNA]</scope>
    <source>
        <strain evidence="4 5">MK-D1</strain>
    </source>
</reference>
<keyword evidence="2" id="KW-0808">Transferase</keyword>
<dbReference type="InterPro" id="IPR029063">
    <property type="entry name" value="SAM-dependent_MTases_sf"/>
</dbReference>
<dbReference type="Gene3D" id="3.40.50.150">
    <property type="entry name" value="Vaccinia Virus protein VP39"/>
    <property type="match status" value="1"/>
</dbReference>
<organism evidence="4 5">
    <name type="scientific">Promethearchaeum syntrophicum</name>
    <dbReference type="NCBI Taxonomy" id="2594042"/>
    <lineage>
        <taxon>Archaea</taxon>
        <taxon>Promethearchaeati</taxon>
        <taxon>Promethearchaeota</taxon>
        <taxon>Promethearchaeia</taxon>
        <taxon>Promethearchaeales</taxon>
        <taxon>Promethearchaeaceae</taxon>
        <taxon>Promethearchaeum</taxon>
    </lineage>
</organism>
<proteinExistence type="predicted"/>
<dbReference type="REBASE" id="360368">
    <property type="entry name" value="M.AarMKD1ORF1338P"/>
</dbReference>
<dbReference type="GO" id="GO:0009007">
    <property type="term" value="F:site-specific DNA-methyltransferase (adenine-specific) activity"/>
    <property type="evidence" value="ECO:0007669"/>
    <property type="project" value="UniProtKB-EC"/>
</dbReference>
<sequence length="577" mass="68143">MVDNFLKYKKTLEDINKELKKKTNINNFFRSEKDLNEFRVFLLDLLNNKKKEICSNQDLGDFQTPLDFSLKICLYLQKKDCNPEILMEPTCGEGNFIISALRTFSKLKIIYCVDIQPKYEWIFKLNIIKLKSELNFQAEINFYRFNIFSSEYLDIFKKIEKNSKKELLIIGNPPWITNTELSKLDSSNAPKKSNFMGLKGLDALTGKSNFDIAEYIMINLLQNLMKSGLSGKIAFLLKDTVIQKILKEHRRSSINLSEIYALGTNFQKIFHINAHGSLFFAHFGESSEYICKKQPFNENIDNSKCSTFGWVDNKFVSNIDNYMNYKWLEGKSPKIWRHGVKHDLSKVMVLHYDQKGFLLNGNDEEVELEKKFLYPFLKSSDLQVKIAKKSRYKIIITQHKLGQDTKLLEEKAPKLWNYLNKNLDKFNARKSKVYHEKPLFSIFGIGEYTFKPYKIGVSGFYKKLNFCLIKPQNDKTVILDDTSYYLFFENLMECFFTWVVLNFPEVKEFFSSIVFINAKRPYKKEVLMRLNYVKLLEKCTFKELKCYYQENLKNYFKMSFNESDFNEFKKNLIKSDN</sequence>
<accession>A0A5B9D8U6</accession>
<dbReference type="SUPFAM" id="SSF53335">
    <property type="entry name" value="S-adenosyl-L-methionine-dependent methyltransferases"/>
    <property type="match status" value="1"/>
</dbReference>
<dbReference type="EMBL" id="CP042905">
    <property type="protein sequence ID" value="QEE15512.2"/>
    <property type="molecule type" value="Genomic_DNA"/>
</dbReference>